<dbReference type="PANTHER" id="PTHR40260:SF2">
    <property type="entry name" value="BLR8190 PROTEIN"/>
    <property type="match status" value="1"/>
</dbReference>
<dbReference type="Gene3D" id="3.30.70.100">
    <property type="match status" value="1"/>
</dbReference>
<accession>A0A2T0HMG8</accession>
<dbReference type="AlphaFoldDB" id="A0A2T0HMG8"/>
<proteinExistence type="predicted"/>
<name>A0A2T0HMG8_PSEFL</name>
<dbReference type="Proteomes" id="UP000239731">
    <property type="component" value="Unassembled WGS sequence"/>
</dbReference>
<evidence type="ECO:0000313" key="2">
    <source>
        <dbReference type="EMBL" id="PRW84294.1"/>
    </source>
</evidence>
<evidence type="ECO:0000313" key="3">
    <source>
        <dbReference type="Proteomes" id="UP000239731"/>
    </source>
</evidence>
<dbReference type="RefSeq" id="WP_054895773.1">
    <property type="nucleotide sequence ID" value="NZ_NPKB01000027.1"/>
</dbReference>
<comment type="caution">
    <text evidence="2">The sequence shown here is derived from an EMBL/GenBank/DDBJ whole genome shotgun (WGS) entry which is preliminary data.</text>
</comment>
<dbReference type="NCBIfam" id="TIGR02118">
    <property type="entry name" value="EthD family reductase"/>
    <property type="match status" value="1"/>
</dbReference>
<feature type="domain" description="EthD" evidence="1">
    <location>
        <begin position="12"/>
        <end position="89"/>
    </location>
</feature>
<dbReference type="InterPro" id="IPR011008">
    <property type="entry name" value="Dimeric_a/b-barrel"/>
</dbReference>
<sequence length="104" mass="11420">MYQIIVLYGVPTDSEAFDQYYKDVHIPLVQKMPHLKSFSVSEGPITIIGGGGPYYRIALLGYEDLKSLEDSQYSSEGMKASMDAANFATGGMTALVMEVKDSLQ</sequence>
<dbReference type="SUPFAM" id="SSF54909">
    <property type="entry name" value="Dimeric alpha+beta barrel"/>
    <property type="match status" value="1"/>
</dbReference>
<reference evidence="2 3" key="1">
    <citation type="submission" date="2018-03" db="EMBL/GenBank/DDBJ databases">
        <title>Blue discolouration in mozzarella cheese caused by Pseudomonas fluorescens.</title>
        <authorList>
            <person name="Chiesa F."/>
            <person name="Dalmasso A."/>
            <person name="Lomonaco S."/>
        </authorList>
    </citation>
    <scope>NUCLEOTIDE SEQUENCE [LARGE SCALE GENOMIC DNA]</scope>
    <source>
        <strain evidence="2 3">11293</strain>
    </source>
</reference>
<dbReference type="EMBL" id="PVUH01000031">
    <property type="protein sequence ID" value="PRW84294.1"/>
    <property type="molecule type" value="Genomic_DNA"/>
</dbReference>
<gene>
    <name evidence="2" type="ORF">C7A10_29110</name>
</gene>
<dbReference type="GO" id="GO:0016491">
    <property type="term" value="F:oxidoreductase activity"/>
    <property type="evidence" value="ECO:0007669"/>
    <property type="project" value="InterPro"/>
</dbReference>
<dbReference type="Pfam" id="PF07110">
    <property type="entry name" value="EthD"/>
    <property type="match status" value="1"/>
</dbReference>
<evidence type="ECO:0000259" key="1">
    <source>
        <dbReference type="Pfam" id="PF07110"/>
    </source>
</evidence>
<dbReference type="PANTHER" id="PTHR40260">
    <property type="entry name" value="BLR8190 PROTEIN"/>
    <property type="match status" value="1"/>
</dbReference>
<dbReference type="InterPro" id="IPR009799">
    <property type="entry name" value="EthD_dom"/>
</dbReference>
<protein>
    <submittedName>
        <fullName evidence="2">EthD family reductase</fullName>
    </submittedName>
</protein>
<organism evidence="2 3">
    <name type="scientific">Pseudomonas fluorescens</name>
    <dbReference type="NCBI Taxonomy" id="294"/>
    <lineage>
        <taxon>Bacteria</taxon>
        <taxon>Pseudomonadati</taxon>
        <taxon>Pseudomonadota</taxon>
        <taxon>Gammaproteobacteria</taxon>
        <taxon>Pseudomonadales</taxon>
        <taxon>Pseudomonadaceae</taxon>
        <taxon>Pseudomonas</taxon>
    </lineage>
</organism>